<comment type="similarity">
    <text evidence="2">Belongs to the flagella basal body rod proteins family.</text>
</comment>
<evidence type="ECO:0000256" key="4">
    <source>
        <dbReference type="ARBA" id="ARBA00023143"/>
    </source>
</evidence>
<keyword evidence="10" id="KW-1185">Reference proteome</keyword>
<dbReference type="Pfam" id="PF00460">
    <property type="entry name" value="Flg_bb_rod"/>
    <property type="match status" value="1"/>
</dbReference>
<evidence type="ECO:0000256" key="3">
    <source>
        <dbReference type="ARBA" id="ARBA00017941"/>
    </source>
</evidence>
<dbReference type="KEGG" id="ggr:HKW67_13500"/>
<evidence type="ECO:0000259" key="7">
    <source>
        <dbReference type="Pfam" id="PF00460"/>
    </source>
</evidence>
<accession>A0A6M4ISK9</accession>
<feature type="domain" description="Flagellar basal-body/hook protein C-terminal" evidence="8">
    <location>
        <begin position="162"/>
        <end position="204"/>
    </location>
</feature>
<evidence type="ECO:0000256" key="6">
    <source>
        <dbReference type="RuleBase" id="RU362062"/>
    </source>
</evidence>
<keyword evidence="9" id="KW-0969">Cilium</keyword>
<reference evidence="9 10" key="1">
    <citation type="submission" date="2020-05" db="EMBL/GenBank/DDBJ databases">
        <title>Complete genome sequence of Gemmatimonas greenlandica TET16.</title>
        <authorList>
            <person name="Zeng Y."/>
        </authorList>
    </citation>
    <scope>NUCLEOTIDE SEQUENCE [LARGE SCALE GENOMIC DNA]</scope>
    <source>
        <strain evidence="9 10">TET16</strain>
    </source>
</reference>
<gene>
    <name evidence="9" type="primary">flgC</name>
    <name evidence="9" type="ORF">HKW67_13500</name>
</gene>
<evidence type="ECO:0000256" key="2">
    <source>
        <dbReference type="ARBA" id="ARBA00009677"/>
    </source>
</evidence>
<evidence type="ECO:0000256" key="5">
    <source>
        <dbReference type="ARBA" id="ARBA00025933"/>
    </source>
</evidence>
<comment type="subunit">
    <text evidence="5 6">The basal body constitutes a major portion of the flagellar organelle and consists of four rings (L,P,S, and M) mounted on a central rod. The rod consists of about 26 subunits of FlgG in the distal portion, and FlgB, FlgC and FlgF are thought to build up the proximal portion of the rod with about 6 subunits each.</text>
</comment>
<protein>
    <recommendedName>
        <fullName evidence="3 6">Flagellar basal-body rod protein FlgC</fullName>
    </recommendedName>
</protein>
<evidence type="ECO:0000259" key="8">
    <source>
        <dbReference type="Pfam" id="PF06429"/>
    </source>
</evidence>
<dbReference type="NCBIfam" id="TIGR01395">
    <property type="entry name" value="FlgC"/>
    <property type="match status" value="1"/>
</dbReference>
<dbReference type="PANTHER" id="PTHR30435:SF2">
    <property type="entry name" value="FLAGELLAR BASAL-BODY ROD PROTEIN FLGC"/>
    <property type="match status" value="1"/>
</dbReference>
<dbReference type="RefSeq" id="WP_171225878.1">
    <property type="nucleotide sequence ID" value="NZ_CP053085.1"/>
</dbReference>
<organism evidence="9 10">
    <name type="scientific">Gemmatimonas groenlandica</name>
    <dbReference type="NCBI Taxonomy" id="2732249"/>
    <lineage>
        <taxon>Bacteria</taxon>
        <taxon>Pseudomonadati</taxon>
        <taxon>Gemmatimonadota</taxon>
        <taxon>Gemmatimonadia</taxon>
        <taxon>Gemmatimonadales</taxon>
        <taxon>Gemmatimonadaceae</taxon>
        <taxon>Gemmatimonas</taxon>
    </lineage>
</organism>
<keyword evidence="9" id="KW-0966">Cell projection</keyword>
<keyword evidence="4 6" id="KW-0975">Bacterial flagellum</keyword>
<evidence type="ECO:0000313" key="9">
    <source>
        <dbReference type="EMBL" id="QJR36446.1"/>
    </source>
</evidence>
<evidence type="ECO:0000313" key="10">
    <source>
        <dbReference type="Proteomes" id="UP000500938"/>
    </source>
</evidence>
<dbReference type="InterPro" id="IPR006299">
    <property type="entry name" value="FlgC"/>
</dbReference>
<dbReference type="GO" id="GO:0071978">
    <property type="term" value="P:bacterial-type flagellum-dependent swarming motility"/>
    <property type="evidence" value="ECO:0007669"/>
    <property type="project" value="TreeGrafter"/>
</dbReference>
<evidence type="ECO:0000256" key="1">
    <source>
        <dbReference type="ARBA" id="ARBA00004117"/>
    </source>
</evidence>
<dbReference type="InterPro" id="IPR001444">
    <property type="entry name" value="Flag_bb_rod_N"/>
</dbReference>
<dbReference type="Pfam" id="PF06429">
    <property type="entry name" value="Flg_bbr_C"/>
    <property type="match status" value="1"/>
</dbReference>
<dbReference type="AlphaFoldDB" id="A0A6M4ISK9"/>
<dbReference type="InterPro" id="IPR010930">
    <property type="entry name" value="Flg_bb/hook_C_dom"/>
</dbReference>
<sequence length="205" mass="21872">MSIDPTRRPALLPIPGQQTIRPMFRSLGIAASGLSAQRQRMETIAQNMANADVTRGPDGQPYKRKDVVMEAATSQNALYNSENFASTMGTAAASNSVFGSNAFEVATSDSRKAIEVPVLPTTGGVNGTIGGEFGVRVAGLAEDQGEGRLVYEPGHPDANDAGYVRYPDIDTTQEMVKLMDAKRIFEANAAVFQTAKSMLRASIDI</sequence>
<dbReference type="EMBL" id="CP053085">
    <property type="protein sequence ID" value="QJR36446.1"/>
    <property type="molecule type" value="Genomic_DNA"/>
</dbReference>
<dbReference type="Proteomes" id="UP000500938">
    <property type="component" value="Chromosome"/>
</dbReference>
<dbReference type="GO" id="GO:0030694">
    <property type="term" value="C:bacterial-type flagellum basal body, rod"/>
    <property type="evidence" value="ECO:0007669"/>
    <property type="project" value="UniProtKB-UniRule"/>
</dbReference>
<name>A0A6M4ISK9_9BACT</name>
<dbReference type="PANTHER" id="PTHR30435">
    <property type="entry name" value="FLAGELLAR PROTEIN"/>
    <property type="match status" value="1"/>
</dbReference>
<proteinExistence type="inferred from homology"/>
<comment type="subcellular location">
    <subcellularLocation>
        <location evidence="1 6">Bacterial flagellum basal body</location>
    </subcellularLocation>
</comment>
<feature type="domain" description="Flagellar basal body rod protein N-terminal" evidence="7">
    <location>
        <begin position="29"/>
        <end position="55"/>
    </location>
</feature>
<keyword evidence="9" id="KW-0282">Flagellum</keyword>